<protein>
    <submittedName>
        <fullName evidence="2">Uncharacterized protein</fullName>
    </submittedName>
</protein>
<dbReference type="EMBL" id="CYKH01002196">
    <property type="protein sequence ID" value="CUG93801.1"/>
    <property type="molecule type" value="Genomic_DNA"/>
</dbReference>
<feature type="compositionally biased region" description="Low complexity" evidence="1">
    <location>
        <begin position="62"/>
        <end position="71"/>
    </location>
</feature>
<feature type="compositionally biased region" description="Low complexity" evidence="1">
    <location>
        <begin position="741"/>
        <end position="758"/>
    </location>
</feature>
<feature type="region of interest" description="Disordered" evidence="1">
    <location>
        <begin position="62"/>
        <end position="107"/>
    </location>
</feature>
<feature type="compositionally biased region" description="Polar residues" evidence="1">
    <location>
        <begin position="502"/>
        <end position="518"/>
    </location>
</feature>
<proteinExistence type="predicted"/>
<feature type="region of interest" description="Disordered" evidence="1">
    <location>
        <begin position="161"/>
        <end position="180"/>
    </location>
</feature>
<evidence type="ECO:0000256" key="1">
    <source>
        <dbReference type="SAM" id="MobiDB-lite"/>
    </source>
</evidence>
<reference evidence="3" key="1">
    <citation type="submission" date="2015-09" db="EMBL/GenBank/DDBJ databases">
        <authorList>
            <consortium name="Pathogen Informatics"/>
        </authorList>
    </citation>
    <scope>NUCLEOTIDE SEQUENCE [LARGE SCALE GENOMIC DNA]</scope>
    <source>
        <strain evidence="3">Lake Konstanz</strain>
    </source>
</reference>
<dbReference type="VEuPathDB" id="TriTrypDB:BSAL_44845"/>
<organism evidence="2 3">
    <name type="scientific">Bodo saltans</name>
    <name type="common">Flagellated protozoan</name>
    <dbReference type="NCBI Taxonomy" id="75058"/>
    <lineage>
        <taxon>Eukaryota</taxon>
        <taxon>Discoba</taxon>
        <taxon>Euglenozoa</taxon>
        <taxon>Kinetoplastea</taxon>
        <taxon>Metakinetoplastina</taxon>
        <taxon>Eubodonida</taxon>
        <taxon>Bodonidae</taxon>
        <taxon>Bodo</taxon>
    </lineage>
</organism>
<sequence length="798" mass="81944">MSSSSPPKQLSPRMSRGIRRDGRDSSIIPIDLQPLRSSSHPDVIIDRPFWLEVVSVFQTLTSSSPSTSPLSKGSPHKLLDLPPPSASSPLRYGGGGGGGDDALNGSMSGASVSASSVVMLGTAPLTRENVTSYETTTQLHGHLFHKYMVLVGLAPPVVAASSTSPGGTATLQPNEGADSSCVTAAAPSNPMMEQQTSSPQSSTTAAPLPLIALLHRTEVDGSTLHQILTMVGADCALATVSALMKIIRYSTLDVRALIRERSNSPSATTGTAAALATDSKLSGHSPHRTTTDGSPGGGSSPTMLPQQRIDTSVPPDVKQLRLSESQVTKLLNAVATVISRRLVALRLFLHRGGNYDRHRNDDDATGVASPQQHRLGEQSSGIGNTRSNAPAVGGGSSAAMMNVVEDVLAETSASLHALQRQRSDSAGAGIATIGSFSCRSSVVGGSSPLHRRGGGQPSPHQNFLSRAVSPPASSHQSISSRVRQGGGGARSPPPSTHGGGASSSVMSLSLTRPLTPTRASLLRASPSVRTPPTDVNGRVRRAVSPSASELLGVVHGIQRSPGASSTSKAAPTNLVRTESPLSRRAASPAHSSSSAVVRRASSPSVTASASAGLGYSVDHHQRHVAKAFGHIGSRIDCLHMSAVVHGESENPFLHQPAAHAISPTIIASLPGSGRRDSSVVYSAGVQRKDVAQTLSAAHTTTLRGQQSGVVTQSQRATGAVRSTTPTRTSSPTFHHHGVLGGRTSNSTSSSPSTLSPLRGAGGGASVPPPPPKHPVAASGRGGGVLRNLATEFSSARLM</sequence>
<evidence type="ECO:0000313" key="3">
    <source>
        <dbReference type="Proteomes" id="UP000051952"/>
    </source>
</evidence>
<feature type="compositionally biased region" description="Low complexity" evidence="1">
    <location>
        <begin position="579"/>
        <end position="602"/>
    </location>
</feature>
<dbReference type="AlphaFoldDB" id="A0A0S4JQM8"/>
<evidence type="ECO:0000313" key="2">
    <source>
        <dbReference type="EMBL" id="CUG93801.1"/>
    </source>
</evidence>
<feature type="compositionally biased region" description="Low complexity" evidence="1">
    <location>
        <begin position="721"/>
        <end position="732"/>
    </location>
</feature>
<feature type="compositionally biased region" description="Low complexity" evidence="1">
    <location>
        <begin position="267"/>
        <end position="277"/>
    </location>
</feature>
<name>A0A0S4JQM8_BODSA</name>
<dbReference type="Proteomes" id="UP000051952">
    <property type="component" value="Unassembled WGS sequence"/>
</dbReference>
<feature type="compositionally biased region" description="Basic and acidic residues" evidence="1">
    <location>
        <begin position="353"/>
        <end position="362"/>
    </location>
</feature>
<keyword evidence="3" id="KW-1185">Reference proteome</keyword>
<feature type="compositionally biased region" description="Polar residues" evidence="1">
    <location>
        <begin position="161"/>
        <end position="173"/>
    </location>
</feature>
<feature type="region of interest" description="Disordered" evidence="1">
    <location>
        <begin position="558"/>
        <end position="602"/>
    </location>
</feature>
<feature type="region of interest" description="Disordered" evidence="1">
    <location>
        <begin position="262"/>
        <end position="309"/>
    </location>
</feature>
<feature type="region of interest" description="Disordered" evidence="1">
    <location>
        <begin position="441"/>
        <end position="538"/>
    </location>
</feature>
<feature type="region of interest" description="Disordered" evidence="1">
    <location>
        <begin position="1"/>
        <end position="26"/>
    </location>
</feature>
<feature type="compositionally biased region" description="Low complexity" evidence="1">
    <location>
        <begin position="469"/>
        <end position="480"/>
    </location>
</feature>
<feature type="compositionally biased region" description="Polar residues" evidence="1">
    <location>
        <begin position="702"/>
        <end position="716"/>
    </location>
</feature>
<accession>A0A0S4JQM8</accession>
<feature type="compositionally biased region" description="Polar residues" evidence="1">
    <location>
        <begin position="368"/>
        <end position="388"/>
    </location>
</feature>
<feature type="region of interest" description="Disordered" evidence="1">
    <location>
        <begin position="702"/>
        <end position="782"/>
    </location>
</feature>
<gene>
    <name evidence="2" type="ORF">BSAL_44845</name>
</gene>
<feature type="region of interest" description="Disordered" evidence="1">
    <location>
        <begin position="353"/>
        <end position="394"/>
    </location>
</feature>
<feature type="compositionally biased region" description="Polar residues" evidence="1">
    <location>
        <begin position="561"/>
        <end position="576"/>
    </location>
</feature>